<evidence type="ECO:0000256" key="1">
    <source>
        <dbReference type="SAM" id="MobiDB-lite"/>
    </source>
</evidence>
<feature type="domain" description="EAL" evidence="3">
    <location>
        <begin position="551"/>
        <end position="806"/>
    </location>
</feature>
<dbReference type="Gene3D" id="3.20.20.450">
    <property type="entry name" value="EAL domain"/>
    <property type="match status" value="1"/>
</dbReference>
<dbReference type="AlphaFoldDB" id="A0A0H2WI79"/>
<dbReference type="InterPro" id="IPR000160">
    <property type="entry name" value="GGDEF_dom"/>
</dbReference>
<dbReference type="Pfam" id="PF00563">
    <property type="entry name" value="EAL"/>
    <property type="match status" value="1"/>
</dbReference>
<dbReference type="SUPFAM" id="SSF55073">
    <property type="entry name" value="Nucleotide cyclase"/>
    <property type="match status" value="1"/>
</dbReference>
<organism evidence="5 6">
    <name type="scientific">Burkholderia mallei (strain ATCC 23344)</name>
    <dbReference type="NCBI Taxonomy" id="243160"/>
    <lineage>
        <taxon>Bacteria</taxon>
        <taxon>Pseudomonadati</taxon>
        <taxon>Pseudomonadota</taxon>
        <taxon>Betaproteobacteria</taxon>
        <taxon>Burkholderiales</taxon>
        <taxon>Burkholderiaceae</taxon>
        <taxon>Burkholderia</taxon>
        <taxon>pseudomallei group</taxon>
    </lineage>
</organism>
<keyword evidence="2" id="KW-1133">Transmembrane helix</keyword>
<dbReference type="eggNOG" id="COG5001">
    <property type="taxonomic scope" value="Bacteria"/>
</dbReference>
<dbReference type="NCBIfam" id="TIGR00254">
    <property type="entry name" value="GGDEF"/>
    <property type="match status" value="1"/>
</dbReference>
<dbReference type="SUPFAM" id="SSF141868">
    <property type="entry name" value="EAL domain-like"/>
    <property type="match status" value="1"/>
</dbReference>
<keyword evidence="6" id="KW-1185">Reference proteome</keyword>
<evidence type="ECO:0000313" key="6">
    <source>
        <dbReference type="Proteomes" id="UP000006693"/>
    </source>
</evidence>
<dbReference type="CDD" id="cd01948">
    <property type="entry name" value="EAL"/>
    <property type="match status" value="1"/>
</dbReference>
<dbReference type="PANTHER" id="PTHR33121:SF23">
    <property type="entry name" value="CYCLIC DI-GMP PHOSPHODIESTERASE PDEB"/>
    <property type="match status" value="1"/>
</dbReference>
<dbReference type="Gene3D" id="3.30.70.270">
    <property type="match status" value="1"/>
</dbReference>
<dbReference type="EMBL" id="CP000010">
    <property type="protein sequence ID" value="AAU48932.1"/>
    <property type="molecule type" value="Genomic_DNA"/>
</dbReference>
<feature type="region of interest" description="Disordered" evidence="1">
    <location>
        <begin position="292"/>
        <end position="312"/>
    </location>
</feature>
<dbReference type="Pfam" id="PF00990">
    <property type="entry name" value="GGDEF"/>
    <property type="match status" value="1"/>
</dbReference>
<dbReference type="GO" id="GO:0071111">
    <property type="term" value="F:cyclic-guanylate-specific phosphodiesterase activity"/>
    <property type="evidence" value="ECO:0007669"/>
    <property type="project" value="InterPro"/>
</dbReference>
<dbReference type="Gene3D" id="3.30.450.20">
    <property type="entry name" value="PAS domain"/>
    <property type="match status" value="1"/>
</dbReference>
<dbReference type="InterPro" id="IPR043128">
    <property type="entry name" value="Rev_trsase/Diguanyl_cyclase"/>
</dbReference>
<dbReference type="InterPro" id="IPR035919">
    <property type="entry name" value="EAL_sf"/>
</dbReference>
<dbReference type="Proteomes" id="UP000006693">
    <property type="component" value="Chromosome 1"/>
</dbReference>
<dbReference type="HOGENOM" id="CLU_000445_70_54_4"/>
<keyword evidence="2" id="KW-0812">Transmembrane</keyword>
<accession>A0A0H2WI79</accession>
<evidence type="ECO:0000259" key="4">
    <source>
        <dbReference type="PROSITE" id="PS50887"/>
    </source>
</evidence>
<feature type="transmembrane region" description="Helical" evidence="2">
    <location>
        <begin position="20"/>
        <end position="40"/>
    </location>
</feature>
<feature type="domain" description="GGDEF" evidence="4">
    <location>
        <begin position="405"/>
        <end position="540"/>
    </location>
</feature>
<dbReference type="PATRIC" id="fig|243160.12.peg.23"/>
<dbReference type="SMART" id="SM00267">
    <property type="entry name" value="GGDEF"/>
    <property type="match status" value="1"/>
</dbReference>
<feature type="transmembrane region" description="Helical" evidence="2">
    <location>
        <begin position="185"/>
        <end position="205"/>
    </location>
</feature>
<reference evidence="5 6" key="1">
    <citation type="journal article" date="2004" name="Proc. Natl. Acad. Sci. U.S.A.">
        <title>Structural flexibility in the Burkholderia mallei genome.</title>
        <authorList>
            <person name="Nierman W.C."/>
            <person name="DeShazer D."/>
            <person name="Kim H.S."/>
            <person name="Tettelin H."/>
            <person name="Nelson K.E."/>
            <person name="Feldblyum T."/>
            <person name="Ulrich R.L."/>
            <person name="Ronning C.M."/>
            <person name="Brinkac L.M."/>
            <person name="Daugherty S.C."/>
            <person name="Davidsen T.D."/>
            <person name="Deboy R.T."/>
            <person name="Dimitrov G."/>
            <person name="Dodson R.J."/>
            <person name="Durkin A.S."/>
            <person name="Gwinn M.L."/>
            <person name="Haft D.H."/>
            <person name="Khouri H."/>
            <person name="Kolonay J.F."/>
            <person name="Madupu R."/>
            <person name="Mohammoud Y."/>
            <person name="Nelson W.C."/>
            <person name="Radune D."/>
            <person name="Romero C.M."/>
            <person name="Sarria S."/>
            <person name="Selengut J."/>
            <person name="Shamblin C."/>
            <person name="Sullivan S.A."/>
            <person name="White O."/>
            <person name="Yu Y."/>
            <person name="Zafar N."/>
            <person name="Zhou L."/>
            <person name="Fraser C.M."/>
        </authorList>
    </citation>
    <scope>NUCLEOTIDE SEQUENCE [LARGE SCALE GENOMIC DNA]</scope>
    <source>
        <strain evidence="5 6">ATCC 23344</strain>
    </source>
</reference>
<dbReference type="PANTHER" id="PTHR33121">
    <property type="entry name" value="CYCLIC DI-GMP PHOSPHODIESTERASE PDEF"/>
    <property type="match status" value="1"/>
</dbReference>
<gene>
    <name evidence="5" type="ordered locus">BMA0026</name>
</gene>
<dbReference type="CDD" id="cd01949">
    <property type="entry name" value="GGDEF"/>
    <property type="match status" value="1"/>
</dbReference>
<dbReference type="PROSITE" id="PS50883">
    <property type="entry name" value="EAL"/>
    <property type="match status" value="1"/>
</dbReference>
<proteinExistence type="predicted"/>
<protein>
    <submittedName>
        <fullName evidence="5">EAL/GGDEF domain protein</fullName>
    </submittedName>
</protein>
<evidence type="ECO:0000256" key="2">
    <source>
        <dbReference type="SAM" id="Phobius"/>
    </source>
</evidence>
<keyword evidence="2" id="KW-0472">Membrane</keyword>
<dbReference type="InterPro" id="IPR029787">
    <property type="entry name" value="Nucleotide_cyclase"/>
</dbReference>
<name>A0A0H2WI79_BURMA</name>
<dbReference type="SMART" id="SM00052">
    <property type="entry name" value="EAL"/>
    <property type="match status" value="1"/>
</dbReference>
<dbReference type="InterPro" id="IPR001633">
    <property type="entry name" value="EAL_dom"/>
</dbReference>
<dbReference type="SUPFAM" id="SSF55785">
    <property type="entry name" value="PYP-like sensor domain (PAS domain)"/>
    <property type="match status" value="1"/>
</dbReference>
<sequence>MAFVPSGPSCDVNARCARFVRSAVAVALAVALLGAALLSVERFGAARSRASAAIPASIGARLSGCAFIAVRIGAALSRRVPSPAHAAAPGVARPDFDAIERVFGPIRMRERRAHGATCTADAPDASHAGWIEPARVCSAAAHAAPGRGAEGAPNTMPGPSEAGAAAVLQSQPYLDMIDSTFREPAAIVLALSLLGMIALALLPVFRIRRLALRLGEAQGALEMSEARARAALVAVGDGVIFTGRAGRVECLNPAAERLIGMLADDCRGRPLVSTLRLSRTATSASSGAFAASAGLDAPDSPGSAASPDVPLGDLEDGGSCDATLYRADGGAIAVRATASSIAPPPGHARRACGSGRVLVLKSLATEHELVRRLAWQTTHDPLTGLASRAEFERHVGFALAADVREPVALLFVDLDRFRIVNDTCGYAAGDAMLAALAARLVSCAASADVVARLGGDEFCVLLDARDEASAVSAAERLRASVDGFVFVWDGQPFSVTASVGVALLGGPGRAPRVEDAVRLAGIACDVAKARGRNRVQLADPHDHELAHHISDVSWCARVRQALEYDDFRLYVQPIVDTATQGATGLPRARRGELLLRMGALGEREGVAPPGLFIRAAERYGLVTDIDRWVVRTVLDALARTRSRRFSEYAINLSGISIGDERFLDYVLEQFARTRVAPALICFEITETAAIANLAGALRFMHELKALGCRFALDDFGSGMASLSYLKQLPVEYLKIDGSFVTGIANDAASLDIVASINDIGHAMNCKTIAEYVDSAATLQKLAALGVDYAQGYYIGRPVPWCEAARA</sequence>
<dbReference type="KEGG" id="bma:BMA0026"/>
<dbReference type="InterPro" id="IPR035965">
    <property type="entry name" value="PAS-like_dom_sf"/>
</dbReference>
<dbReference type="PROSITE" id="PS50887">
    <property type="entry name" value="GGDEF"/>
    <property type="match status" value="1"/>
</dbReference>
<dbReference type="InterPro" id="IPR050706">
    <property type="entry name" value="Cyclic-di-GMP_PDE-like"/>
</dbReference>
<evidence type="ECO:0000259" key="3">
    <source>
        <dbReference type="PROSITE" id="PS50883"/>
    </source>
</evidence>
<evidence type="ECO:0000313" key="5">
    <source>
        <dbReference type="EMBL" id="AAU48932.1"/>
    </source>
</evidence>